<accession>A0A6J8BUQ3</accession>
<gene>
    <name evidence="4" type="ORF">MCOR_22991</name>
</gene>
<keyword evidence="2" id="KW-1133">Transmembrane helix</keyword>
<keyword evidence="2" id="KW-0812">Transmembrane</keyword>
<sequence>MNEKVWIVIFAYVIDIKCVNAKSVSYNQAYHSERQTWKSASDECGSNGLEFDEKVLTNIEVLNDKVFWIGMAIYHVTTPWIEILGCFAVPDGQEVKKSPSIVLCQKQCEPYQFFGYSESTEICSCLHVKGCMYSIRNCIEQNNSTYFFVYKVYSGNVSDNDNGKCTTLYCLGGNNGLTTASCNDTNSGTASACNNGSVVGWGKPYSTSKQMCLDNYQLLLAPETYCRLKGHENEGHLSWTNVYRAETEAKLTQAEAGTKEPLYCLAGSFTENNAKKEFNITRRFCNDQLDYFVCRTGTASSTTSKQRVNAVKITEKFSSTKRASGVQNCEASTTTSQTIIATKKMKKDSNDSFDIGPAIGGITAAVILIAVFLVMFFCKIRSCGFFKTTNIDKQGVPFSTAVYEHSPNPEGGISLTPTSNESYGFALVNSVHTYAVVNKSRKKDSNLQNSDKTYTETSHGEYDRFNGVSKRQTDSKENLYDSHAGIRNESDPTYDSSNHGGRKIQFDNDVYDHTDTLSTDGRDYGYSSNDVY</sequence>
<organism evidence="4 5">
    <name type="scientific">Mytilus coruscus</name>
    <name type="common">Sea mussel</name>
    <dbReference type="NCBI Taxonomy" id="42192"/>
    <lineage>
        <taxon>Eukaryota</taxon>
        <taxon>Metazoa</taxon>
        <taxon>Spiralia</taxon>
        <taxon>Lophotrochozoa</taxon>
        <taxon>Mollusca</taxon>
        <taxon>Bivalvia</taxon>
        <taxon>Autobranchia</taxon>
        <taxon>Pteriomorphia</taxon>
        <taxon>Mytilida</taxon>
        <taxon>Mytiloidea</taxon>
        <taxon>Mytilidae</taxon>
        <taxon>Mytilinae</taxon>
        <taxon>Mytilus</taxon>
    </lineage>
</organism>
<feature type="compositionally biased region" description="Polar residues" evidence="1">
    <location>
        <begin position="446"/>
        <end position="457"/>
    </location>
</feature>
<keyword evidence="3" id="KW-0732">Signal</keyword>
<evidence type="ECO:0000313" key="4">
    <source>
        <dbReference type="EMBL" id="CAC5387693.1"/>
    </source>
</evidence>
<dbReference type="AlphaFoldDB" id="A0A6J8BUQ3"/>
<evidence type="ECO:0000256" key="2">
    <source>
        <dbReference type="SAM" id="Phobius"/>
    </source>
</evidence>
<feature type="chain" id="PRO_5026856902" description="C-type lectin domain-containing protein" evidence="3">
    <location>
        <begin position="22"/>
        <end position="532"/>
    </location>
</feature>
<evidence type="ECO:0000313" key="5">
    <source>
        <dbReference type="Proteomes" id="UP000507470"/>
    </source>
</evidence>
<evidence type="ECO:0000256" key="3">
    <source>
        <dbReference type="SAM" id="SignalP"/>
    </source>
</evidence>
<feature type="signal peptide" evidence="3">
    <location>
        <begin position="1"/>
        <end position="21"/>
    </location>
</feature>
<name>A0A6J8BUQ3_MYTCO</name>
<proteinExistence type="predicted"/>
<feature type="transmembrane region" description="Helical" evidence="2">
    <location>
        <begin position="355"/>
        <end position="378"/>
    </location>
</feature>
<dbReference type="Proteomes" id="UP000507470">
    <property type="component" value="Unassembled WGS sequence"/>
</dbReference>
<reference evidence="4 5" key="1">
    <citation type="submission" date="2020-06" db="EMBL/GenBank/DDBJ databases">
        <authorList>
            <person name="Li R."/>
            <person name="Bekaert M."/>
        </authorList>
    </citation>
    <scope>NUCLEOTIDE SEQUENCE [LARGE SCALE GENOMIC DNA]</scope>
    <source>
        <strain evidence="5">wild</strain>
    </source>
</reference>
<protein>
    <recommendedName>
        <fullName evidence="6">C-type lectin domain-containing protein</fullName>
    </recommendedName>
</protein>
<keyword evidence="2" id="KW-0472">Membrane</keyword>
<feature type="region of interest" description="Disordered" evidence="1">
    <location>
        <begin position="445"/>
        <end position="507"/>
    </location>
</feature>
<feature type="compositionally biased region" description="Basic and acidic residues" evidence="1">
    <location>
        <begin position="471"/>
        <end position="490"/>
    </location>
</feature>
<evidence type="ECO:0008006" key="6">
    <source>
        <dbReference type="Google" id="ProtNLM"/>
    </source>
</evidence>
<keyword evidence="5" id="KW-1185">Reference proteome</keyword>
<dbReference type="EMBL" id="CACVKT020004021">
    <property type="protein sequence ID" value="CAC5387693.1"/>
    <property type="molecule type" value="Genomic_DNA"/>
</dbReference>
<evidence type="ECO:0000256" key="1">
    <source>
        <dbReference type="SAM" id="MobiDB-lite"/>
    </source>
</evidence>
<dbReference type="OrthoDB" id="6177073at2759"/>